<feature type="compositionally biased region" description="Low complexity" evidence="1">
    <location>
        <begin position="182"/>
        <end position="213"/>
    </location>
</feature>
<evidence type="ECO:0000256" key="1">
    <source>
        <dbReference type="SAM" id="MobiDB-lite"/>
    </source>
</evidence>
<accession>A0A1V6SNT2</accession>
<dbReference type="EMBL" id="MLKD01000027">
    <property type="protein sequence ID" value="OQE15722.1"/>
    <property type="molecule type" value="Genomic_DNA"/>
</dbReference>
<dbReference type="AlphaFoldDB" id="A0A1V6SNT2"/>
<sequence>MATSWPEHTSIDTNFKNAFQLAEVFELHCAKIYAHAANHPDHHASADYVRELVSQAYRAVHSLNMQNTASSLLDLQVATATLDDKAKEYCPVSTSRTLPLPTGGEINGNENTVTPGLKDLLMGQYEDEDEEEDSDWEESEEDTDDEYYEYCSGSDAELDDDELEAVARTTSFQQTIQEEKNSNANPTLNTNSTSNPNPNPSTSLSTTEETSPNQDKIDSKKEESIDVTKDETPSPQPVSIIQDQAMHDRITAALRTLPLPCHESELEEIPLQRVMTHVPRPPTQSTVSPTTEDTQSEATAVQTRSNQEGTCAVVETSVTAPAAPVVSVTGDDLGRGRQKKKDSFDAERLQRKLSMRSSPADFPRRFKTVCYKYVRRAMVPLRGQAN</sequence>
<gene>
    <name evidence="2" type="ORF">PENSTE_c027G00918</name>
</gene>
<evidence type="ECO:0000313" key="3">
    <source>
        <dbReference type="Proteomes" id="UP000191285"/>
    </source>
</evidence>
<evidence type="ECO:0000313" key="2">
    <source>
        <dbReference type="EMBL" id="OQE15722.1"/>
    </source>
</evidence>
<reference evidence="3" key="1">
    <citation type="journal article" date="2017" name="Nat. Microbiol.">
        <title>Global analysis of biosynthetic gene clusters reveals vast potential of secondary metabolite production in Penicillium species.</title>
        <authorList>
            <person name="Nielsen J.C."/>
            <person name="Grijseels S."/>
            <person name="Prigent S."/>
            <person name="Ji B."/>
            <person name="Dainat J."/>
            <person name="Nielsen K.F."/>
            <person name="Frisvad J.C."/>
            <person name="Workman M."/>
            <person name="Nielsen J."/>
        </authorList>
    </citation>
    <scope>NUCLEOTIDE SEQUENCE [LARGE SCALE GENOMIC DNA]</scope>
    <source>
        <strain evidence="3">IBT 24891</strain>
    </source>
</reference>
<organism evidence="2 3">
    <name type="scientific">Penicillium steckii</name>
    <dbReference type="NCBI Taxonomy" id="303698"/>
    <lineage>
        <taxon>Eukaryota</taxon>
        <taxon>Fungi</taxon>
        <taxon>Dikarya</taxon>
        <taxon>Ascomycota</taxon>
        <taxon>Pezizomycotina</taxon>
        <taxon>Eurotiomycetes</taxon>
        <taxon>Eurotiomycetidae</taxon>
        <taxon>Eurotiales</taxon>
        <taxon>Aspergillaceae</taxon>
        <taxon>Penicillium</taxon>
    </lineage>
</organism>
<dbReference type="Proteomes" id="UP000191285">
    <property type="component" value="Unassembled WGS sequence"/>
</dbReference>
<feature type="compositionally biased region" description="Basic and acidic residues" evidence="1">
    <location>
        <begin position="341"/>
        <end position="350"/>
    </location>
</feature>
<keyword evidence="3" id="KW-1185">Reference proteome</keyword>
<proteinExistence type="predicted"/>
<feature type="region of interest" description="Disordered" evidence="1">
    <location>
        <begin position="125"/>
        <end position="145"/>
    </location>
</feature>
<feature type="region of interest" description="Disordered" evidence="1">
    <location>
        <begin position="329"/>
        <end position="358"/>
    </location>
</feature>
<dbReference type="OrthoDB" id="4358041at2759"/>
<comment type="caution">
    <text evidence="2">The sequence shown here is derived from an EMBL/GenBank/DDBJ whole genome shotgun (WGS) entry which is preliminary data.</text>
</comment>
<name>A0A1V6SNT2_9EURO</name>
<feature type="compositionally biased region" description="Basic and acidic residues" evidence="1">
    <location>
        <begin position="215"/>
        <end position="232"/>
    </location>
</feature>
<feature type="region of interest" description="Disordered" evidence="1">
    <location>
        <begin position="176"/>
        <end position="239"/>
    </location>
</feature>
<protein>
    <submittedName>
        <fullName evidence="2">Uncharacterized protein</fullName>
    </submittedName>
</protein>